<dbReference type="InterPro" id="IPR049625">
    <property type="entry name" value="Glyco_transf_61_cat"/>
</dbReference>
<dbReference type="GO" id="GO:0016757">
    <property type="term" value="F:glycosyltransferase activity"/>
    <property type="evidence" value="ECO:0007669"/>
    <property type="project" value="InterPro"/>
</dbReference>
<dbReference type="Pfam" id="PF04577">
    <property type="entry name" value="Glyco_transf_61"/>
    <property type="match status" value="1"/>
</dbReference>
<accession>A0A3S4ANT9</accession>
<keyword evidence="2" id="KW-0808">Transferase</keyword>
<proteinExistence type="predicted"/>
<dbReference type="OrthoDB" id="5116883at2"/>
<protein>
    <submittedName>
        <fullName evidence="2">Glycosyltransferase family 61 protein</fullName>
    </submittedName>
</protein>
<name>A0A3S4ANT9_9MICO</name>
<comment type="caution">
    <text evidence="2">The sequence shown here is derived from an EMBL/GenBank/DDBJ whole genome shotgun (WGS) entry which is preliminary data.</text>
</comment>
<reference evidence="2 3" key="1">
    <citation type="submission" date="2018-12" db="EMBL/GenBank/DDBJ databases">
        <authorList>
            <person name="Li F."/>
        </authorList>
    </citation>
    <scope>NUCLEOTIDE SEQUENCE [LARGE SCALE GENOMIC DNA]</scope>
    <source>
        <strain evidence="2 3">11W25H-1</strain>
    </source>
</reference>
<dbReference type="EMBL" id="RZNB01000001">
    <property type="protein sequence ID" value="RWZ52650.1"/>
    <property type="molecule type" value="Genomic_DNA"/>
</dbReference>
<feature type="domain" description="Glycosyltransferase 61 catalytic" evidence="1">
    <location>
        <begin position="16"/>
        <end position="206"/>
    </location>
</feature>
<gene>
    <name evidence="2" type="ORF">ELQ90_01485</name>
</gene>
<organism evidence="2 3">
    <name type="scientific">Labedella phragmitis</name>
    <dbReference type="NCBI Taxonomy" id="2498849"/>
    <lineage>
        <taxon>Bacteria</taxon>
        <taxon>Bacillati</taxon>
        <taxon>Actinomycetota</taxon>
        <taxon>Actinomycetes</taxon>
        <taxon>Micrococcales</taxon>
        <taxon>Microbacteriaceae</taxon>
        <taxon>Labedella</taxon>
    </lineage>
</organism>
<dbReference type="AlphaFoldDB" id="A0A3S4ANT9"/>
<dbReference type="Proteomes" id="UP000288547">
    <property type="component" value="Unassembled WGS sequence"/>
</dbReference>
<sequence>MLDGLWAYGGHWMDHFGHFITETLTSVPTDHVTDEEVRGLVMHPTLPTRHGTPDVWRDRLAELAGLPVARHIVGGVDCFPERLVVSRRRLSLNAFARPGATVLWDRVTRAVVPDPRPEDRVFFSRRRFEADMAAADPEGRNNRSALAWDLDALEASFERAGFTIVHPETMSIDEQIRTVANAAVIAGGSGTALHLAAFATAATRVLELGDIRSGANPVPNQRVVCRARGQEMAYIAAAPDSELSQDERLDRAFADLF</sequence>
<evidence type="ECO:0000313" key="2">
    <source>
        <dbReference type="EMBL" id="RWZ52650.1"/>
    </source>
</evidence>
<evidence type="ECO:0000259" key="1">
    <source>
        <dbReference type="Pfam" id="PF04577"/>
    </source>
</evidence>
<evidence type="ECO:0000313" key="3">
    <source>
        <dbReference type="Proteomes" id="UP000288547"/>
    </source>
</evidence>
<keyword evidence="3" id="KW-1185">Reference proteome</keyword>